<reference evidence="1" key="1">
    <citation type="submission" date="2021-06" db="EMBL/GenBank/DDBJ databases">
        <authorList>
            <person name="Kallberg Y."/>
            <person name="Tangrot J."/>
            <person name="Rosling A."/>
        </authorList>
    </citation>
    <scope>NUCLEOTIDE SEQUENCE</scope>
    <source>
        <strain evidence="1">MA453B</strain>
    </source>
</reference>
<dbReference type="EMBL" id="CAJVPY010010423">
    <property type="protein sequence ID" value="CAG8718663.1"/>
    <property type="molecule type" value="Genomic_DNA"/>
</dbReference>
<evidence type="ECO:0000313" key="1">
    <source>
        <dbReference type="EMBL" id="CAG8718663.1"/>
    </source>
</evidence>
<name>A0A9N9NA95_9GLOM</name>
<proteinExistence type="predicted"/>
<evidence type="ECO:0000313" key="2">
    <source>
        <dbReference type="Proteomes" id="UP000789405"/>
    </source>
</evidence>
<keyword evidence="2" id="KW-1185">Reference proteome</keyword>
<sequence>MKSQIDDIWMNPEIALAFEPLAIIDADYTTRSDHKILLTEWYMLSTLMKQAAKDNILSAITALKVFHAHSFKTTQLYRGLKVANKTLALFKSIHPPLTPDYIISQINKKLKTLSDLTGIPTSPNISDLQKQQHIQIMTTLLNNHNFDSSSTKVHLQNLQNKALTNTLILIDELTFPMEVANFFTVKDTIRDIESPTLSLKTPNPYFWQKATPKKNKWIITANKLIGKITSYTQGTIRIRHWVLDQTRQVQPCPNCEYKIANKRLATLDLTSNTNTSKILVKIQRNNKRVILTATIHMDNKPIIAIQNKTWSTPQKVGLTALLILLTLAPSESKIVLSTNSTFVCDIRFDHCSEPLWLQQVKRQDYADYEIGINTLINIKFFNVVLNSITPTTEHNPDLVLTEFIPSKALMLLNELPTFENLNKRHPEKYELPTCRRCLFEIEDNTHWLICNSNTTTISQIILQACNKLQKSNELSNQHIQRFIAKYTNVYITNKTPIGVITSDTRTPKNIINAIELHDMIAKLIHELIWVLSRVAVYSSPVQNNNSTNNMVAQVNQKQEDEIYHIKVKGYNDFNK</sequence>
<dbReference type="AlphaFoldDB" id="A0A9N9NA95"/>
<organism evidence="1 2">
    <name type="scientific">Dentiscutata erythropus</name>
    <dbReference type="NCBI Taxonomy" id="1348616"/>
    <lineage>
        <taxon>Eukaryota</taxon>
        <taxon>Fungi</taxon>
        <taxon>Fungi incertae sedis</taxon>
        <taxon>Mucoromycota</taxon>
        <taxon>Glomeromycotina</taxon>
        <taxon>Glomeromycetes</taxon>
        <taxon>Diversisporales</taxon>
        <taxon>Gigasporaceae</taxon>
        <taxon>Dentiscutata</taxon>
    </lineage>
</organism>
<accession>A0A9N9NA95</accession>
<dbReference type="Proteomes" id="UP000789405">
    <property type="component" value="Unassembled WGS sequence"/>
</dbReference>
<comment type="caution">
    <text evidence="1">The sequence shown here is derived from an EMBL/GenBank/DDBJ whole genome shotgun (WGS) entry which is preliminary data.</text>
</comment>
<gene>
    <name evidence="1" type="ORF">DERYTH_LOCUS14145</name>
</gene>
<protein>
    <submittedName>
        <fullName evidence="1">1472_t:CDS:1</fullName>
    </submittedName>
</protein>